<dbReference type="InterPro" id="IPR001647">
    <property type="entry name" value="HTH_TetR"/>
</dbReference>
<protein>
    <submittedName>
        <fullName evidence="4">TetR/AcrR family transcriptional regulator</fullName>
    </submittedName>
</protein>
<comment type="caution">
    <text evidence="4">The sequence shown here is derived from an EMBL/GenBank/DDBJ whole genome shotgun (WGS) entry which is preliminary data.</text>
</comment>
<dbReference type="OrthoDB" id="881297at2"/>
<evidence type="ECO:0000256" key="2">
    <source>
        <dbReference type="PROSITE-ProRule" id="PRU00335"/>
    </source>
</evidence>
<sequence length="212" mass="24886">MEKDQIRFKYFEKIKPVFRKNRFSQLNMDDIARHMDISKATMYKYFSSKDEIVKLFVDSCADYFKSGENMMLDEGLSYLERFQITFEHSLKAAVYVPDILLQDLKEAYPKLLDTLLRAEQERLACFKQFFDAGAAEGVFNPINPALYLVQDDVVLRRILEPSFTIQFDITLKKALSDYYLIKKHQFITPPFLDSVDDGIMDKKIQQVIQQIS</sequence>
<dbReference type="EMBL" id="QXQA01000021">
    <property type="protein sequence ID" value="RIX48612.1"/>
    <property type="molecule type" value="Genomic_DNA"/>
</dbReference>
<reference evidence="4 5" key="1">
    <citation type="submission" date="2018-09" db="EMBL/GenBank/DDBJ databases">
        <title>Paenibacillus aracenensis nov. sp. isolated from a cave in southern Spain.</title>
        <authorList>
            <person name="Jurado V."/>
            <person name="Gutierrez-Patricio S."/>
            <person name="Gonzalez-Pimentel J.L."/>
            <person name="Miller A.Z."/>
            <person name="Laiz L."/>
            <person name="Saiz-Jimenez C."/>
        </authorList>
    </citation>
    <scope>NUCLEOTIDE SEQUENCE [LARGE SCALE GENOMIC DNA]</scope>
    <source>
        <strain evidence="4 5">DSM 22867</strain>
    </source>
</reference>
<keyword evidence="5" id="KW-1185">Reference proteome</keyword>
<dbReference type="Gene3D" id="1.10.357.10">
    <property type="entry name" value="Tetracycline Repressor, domain 2"/>
    <property type="match status" value="1"/>
</dbReference>
<proteinExistence type="predicted"/>
<gene>
    <name evidence="4" type="ORF">D3P08_24210</name>
</gene>
<keyword evidence="1 2" id="KW-0238">DNA-binding</keyword>
<evidence type="ECO:0000313" key="5">
    <source>
        <dbReference type="Proteomes" id="UP000266482"/>
    </source>
</evidence>
<organism evidence="4 5">
    <name type="scientific">Paenibacillus nanensis</name>
    <dbReference type="NCBI Taxonomy" id="393251"/>
    <lineage>
        <taxon>Bacteria</taxon>
        <taxon>Bacillati</taxon>
        <taxon>Bacillota</taxon>
        <taxon>Bacilli</taxon>
        <taxon>Bacillales</taxon>
        <taxon>Paenibacillaceae</taxon>
        <taxon>Paenibacillus</taxon>
    </lineage>
</organism>
<dbReference type="InterPro" id="IPR009057">
    <property type="entry name" value="Homeodomain-like_sf"/>
</dbReference>
<dbReference type="RefSeq" id="WP_119602706.1">
    <property type="nucleotide sequence ID" value="NZ_QXQA01000021.1"/>
</dbReference>
<dbReference type="PROSITE" id="PS50977">
    <property type="entry name" value="HTH_TETR_2"/>
    <property type="match status" value="1"/>
</dbReference>
<dbReference type="AlphaFoldDB" id="A0A3A1ULP9"/>
<feature type="DNA-binding region" description="H-T-H motif" evidence="2">
    <location>
        <begin position="27"/>
        <end position="46"/>
    </location>
</feature>
<accession>A0A3A1ULP9</accession>
<dbReference type="SUPFAM" id="SSF46689">
    <property type="entry name" value="Homeodomain-like"/>
    <property type="match status" value="1"/>
</dbReference>
<evidence type="ECO:0000313" key="4">
    <source>
        <dbReference type="EMBL" id="RIX48612.1"/>
    </source>
</evidence>
<evidence type="ECO:0000256" key="1">
    <source>
        <dbReference type="ARBA" id="ARBA00023125"/>
    </source>
</evidence>
<dbReference type="Proteomes" id="UP000266482">
    <property type="component" value="Unassembled WGS sequence"/>
</dbReference>
<dbReference type="GO" id="GO:0003677">
    <property type="term" value="F:DNA binding"/>
    <property type="evidence" value="ECO:0007669"/>
    <property type="project" value="UniProtKB-UniRule"/>
</dbReference>
<feature type="domain" description="HTH tetR-type" evidence="3">
    <location>
        <begin position="4"/>
        <end position="64"/>
    </location>
</feature>
<evidence type="ECO:0000259" key="3">
    <source>
        <dbReference type="PROSITE" id="PS50977"/>
    </source>
</evidence>
<name>A0A3A1ULP9_9BACL</name>
<dbReference type="Pfam" id="PF00440">
    <property type="entry name" value="TetR_N"/>
    <property type="match status" value="1"/>
</dbReference>